<feature type="region of interest" description="Disordered" evidence="1">
    <location>
        <begin position="1"/>
        <end position="81"/>
    </location>
</feature>
<protein>
    <submittedName>
        <fullName evidence="2">Uncharacterized protein</fullName>
    </submittedName>
</protein>
<name>A0ABV1YJP0_9HYPH</name>
<evidence type="ECO:0000313" key="2">
    <source>
        <dbReference type="EMBL" id="MER8935375.1"/>
    </source>
</evidence>
<comment type="caution">
    <text evidence="2">The sequence shown here is derived from an EMBL/GenBank/DDBJ whole genome shotgun (WGS) entry which is preliminary data.</text>
</comment>
<reference evidence="2 3" key="1">
    <citation type="journal article" date="2024" name="Proc. Natl. Acad. Sci. U.S.A.">
        <title>The evolutionary genomics of adaptation to stress in wild rhizobium bacteria.</title>
        <authorList>
            <person name="Kehlet-Delgado H."/>
            <person name="Montoya A.P."/>
            <person name="Jensen K.T."/>
            <person name="Wendlandt C.E."/>
            <person name="Dexheimer C."/>
            <person name="Roberts M."/>
            <person name="Torres Martinez L."/>
            <person name="Friesen M.L."/>
            <person name="Griffitts J.S."/>
            <person name="Porter S.S."/>
        </authorList>
    </citation>
    <scope>NUCLEOTIDE SEQUENCE [LARGE SCALE GENOMIC DNA]</scope>
    <source>
        <strain evidence="2 3">M0729</strain>
    </source>
</reference>
<evidence type="ECO:0000256" key="1">
    <source>
        <dbReference type="SAM" id="MobiDB-lite"/>
    </source>
</evidence>
<keyword evidence="3" id="KW-1185">Reference proteome</keyword>
<dbReference type="EMBL" id="JAMYPJ010000031">
    <property type="protein sequence ID" value="MER8935375.1"/>
    <property type="molecule type" value="Genomic_DNA"/>
</dbReference>
<sequence length="81" mass="9396">MAGNKTHEQQLRILEKHENTRNADKDFDANGDLKKSGREREAYRKGADLKPDMPDIADRDDRNIIRGENQESGHHKRRADD</sequence>
<evidence type="ECO:0000313" key="3">
    <source>
        <dbReference type="Proteomes" id="UP001464387"/>
    </source>
</evidence>
<gene>
    <name evidence="2" type="ORF">NKI33_20745</name>
</gene>
<organism evidence="2 3">
    <name type="scientific">Mesorhizobium opportunistum</name>
    <dbReference type="NCBI Taxonomy" id="593909"/>
    <lineage>
        <taxon>Bacteria</taxon>
        <taxon>Pseudomonadati</taxon>
        <taxon>Pseudomonadota</taxon>
        <taxon>Alphaproteobacteria</taxon>
        <taxon>Hyphomicrobiales</taxon>
        <taxon>Phyllobacteriaceae</taxon>
        <taxon>Mesorhizobium</taxon>
    </lineage>
</organism>
<proteinExistence type="predicted"/>
<dbReference type="Proteomes" id="UP001464387">
    <property type="component" value="Unassembled WGS sequence"/>
</dbReference>
<dbReference type="RefSeq" id="WP_023765700.1">
    <property type="nucleotide sequence ID" value="NZ_CP100477.1"/>
</dbReference>
<accession>A0ABV1YJP0</accession>